<evidence type="ECO:0000313" key="2">
    <source>
        <dbReference type="Proteomes" id="UP000269396"/>
    </source>
</evidence>
<proteinExistence type="predicted"/>
<dbReference type="Proteomes" id="UP000269396">
    <property type="component" value="Unassembled WGS sequence"/>
</dbReference>
<evidence type="ECO:0000313" key="1">
    <source>
        <dbReference type="EMBL" id="VDP71454.1"/>
    </source>
</evidence>
<name>A0A183PQ55_9TREM</name>
<dbReference type="AlphaFoldDB" id="A0A183PQ55"/>
<reference evidence="1 2" key="1">
    <citation type="submission" date="2018-11" db="EMBL/GenBank/DDBJ databases">
        <authorList>
            <consortium name="Pathogen Informatics"/>
        </authorList>
    </citation>
    <scope>NUCLEOTIDE SEQUENCE [LARGE SCALE GENOMIC DNA]</scope>
    <source>
        <strain>Denwood</strain>
        <strain evidence="2">Zambia</strain>
    </source>
</reference>
<organism evidence="1 2">
    <name type="scientific">Schistosoma mattheei</name>
    <dbReference type="NCBI Taxonomy" id="31246"/>
    <lineage>
        <taxon>Eukaryota</taxon>
        <taxon>Metazoa</taxon>
        <taxon>Spiralia</taxon>
        <taxon>Lophotrochozoa</taxon>
        <taxon>Platyhelminthes</taxon>
        <taxon>Trematoda</taxon>
        <taxon>Digenea</taxon>
        <taxon>Strigeidida</taxon>
        <taxon>Schistosomatoidea</taxon>
        <taxon>Schistosomatidae</taxon>
        <taxon>Schistosoma</taxon>
    </lineage>
</organism>
<keyword evidence="2" id="KW-1185">Reference proteome</keyword>
<gene>
    <name evidence="1" type="ORF">SMTD_LOCUS16491</name>
</gene>
<sequence length="50" mass="5562">MLSINVLILHNESLPNSDLHLLDFLFHGPFGVKLRTPNAVSTISTKSFAR</sequence>
<accession>A0A183PQ55</accession>
<dbReference type="EMBL" id="UZAL01037250">
    <property type="protein sequence ID" value="VDP71454.1"/>
    <property type="molecule type" value="Genomic_DNA"/>
</dbReference>
<protein>
    <submittedName>
        <fullName evidence="1">Uncharacterized protein</fullName>
    </submittedName>
</protein>